<dbReference type="GO" id="GO:0003723">
    <property type="term" value="F:RNA binding"/>
    <property type="evidence" value="ECO:0007669"/>
    <property type="project" value="UniProtKB-UniRule"/>
</dbReference>
<evidence type="ECO:0000256" key="4">
    <source>
        <dbReference type="ARBA" id="ARBA00004496"/>
    </source>
</evidence>
<dbReference type="EC" id="3.1.26.4" evidence="13"/>
<dbReference type="SUPFAM" id="SSF53098">
    <property type="entry name" value="Ribonuclease H-like"/>
    <property type="match status" value="1"/>
</dbReference>
<reference evidence="15 16" key="1">
    <citation type="journal article" date="2015" name="Genome Announc.">
        <title>Complete Genome Sequence of Spiroplasma cantharicola CC-1T (DSM 21588), a Bacterium Isolated from Soldier Beetle (Cantharis carolinus).</title>
        <authorList>
            <person name="Lo W.S."/>
            <person name="Liu P.Y."/>
            <person name="Kuo C.H."/>
        </authorList>
    </citation>
    <scope>NUCLEOTIDE SEQUENCE [LARGE SCALE GENOMIC DNA]</scope>
    <source>
        <strain evidence="15 16">CC-1</strain>
    </source>
</reference>
<evidence type="ECO:0000256" key="11">
    <source>
        <dbReference type="ARBA" id="ARBA00022842"/>
    </source>
</evidence>
<dbReference type="Proteomes" id="UP000063919">
    <property type="component" value="Chromosome"/>
</dbReference>
<dbReference type="Pfam" id="PF11858">
    <property type="entry name" value="DUF3378"/>
    <property type="match status" value="1"/>
</dbReference>
<dbReference type="Gene3D" id="3.30.310.10">
    <property type="entry name" value="TATA-Binding Protein"/>
    <property type="match status" value="1"/>
</dbReference>
<dbReference type="GO" id="GO:0004523">
    <property type="term" value="F:RNA-DNA hybrid ribonuclease activity"/>
    <property type="evidence" value="ECO:0007669"/>
    <property type="project" value="UniProtKB-UniRule"/>
</dbReference>
<dbReference type="InterPro" id="IPR012295">
    <property type="entry name" value="TBP_dom_sf"/>
</dbReference>
<evidence type="ECO:0000256" key="10">
    <source>
        <dbReference type="ARBA" id="ARBA00022801"/>
    </source>
</evidence>
<dbReference type="AlphaFoldDB" id="A0A0M5KH18"/>
<keyword evidence="7 12" id="KW-0540">Nuclease</keyword>
<dbReference type="NCBIfam" id="TIGR00716">
    <property type="entry name" value="rnhC"/>
    <property type="match status" value="1"/>
</dbReference>
<dbReference type="GO" id="GO:0043137">
    <property type="term" value="P:DNA replication, removal of RNA primer"/>
    <property type="evidence" value="ECO:0007669"/>
    <property type="project" value="TreeGrafter"/>
</dbReference>
<keyword evidence="11" id="KW-0460">Magnesium</keyword>
<keyword evidence="6" id="KW-0963">Cytoplasm</keyword>
<keyword evidence="16" id="KW-1185">Reference proteome</keyword>
<comment type="subcellular location">
    <subcellularLocation>
        <location evidence="4">Cytoplasm</location>
    </subcellularLocation>
</comment>
<evidence type="ECO:0000313" key="15">
    <source>
        <dbReference type="EMBL" id="ALD66663.1"/>
    </source>
</evidence>
<evidence type="ECO:0000256" key="1">
    <source>
        <dbReference type="ARBA" id="ARBA00000077"/>
    </source>
</evidence>
<dbReference type="EMBL" id="CP012622">
    <property type="protein sequence ID" value="ALD66663.1"/>
    <property type="molecule type" value="Genomic_DNA"/>
</dbReference>
<dbReference type="GO" id="GO:0006298">
    <property type="term" value="P:mismatch repair"/>
    <property type="evidence" value="ECO:0007669"/>
    <property type="project" value="TreeGrafter"/>
</dbReference>
<keyword evidence="9 12" id="KW-0255">Endonuclease</keyword>
<dbReference type="PIRSF" id="PIRSF037748">
    <property type="entry name" value="RnhC"/>
    <property type="match status" value="1"/>
</dbReference>
<name>A0A0M5KH18_9MOLU</name>
<gene>
    <name evidence="15" type="primary">rnhC</name>
    <name evidence="15" type="ORF">SCANT_v1c07570</name>
</gene>
<evidence type="ECO:0000256" key="12">
    <source>
        <dbReference type="PROSITE-ProRule" id="PRU01319"/>
    </source>
</evidence>
<feature type="binding site" evidence="12">
    <location>
        <position position="196"/>
    </location>
    <ligand>
        <name>a divalent metal cation</name>
        <dbReference type="ChEBI" id="CHEBI:60240"/>
    </ligand>
</feature>
<organism evidence="15 16">
    <name type="scientific">Spiroplasma cantharicola</name>
    <dbReference type="NCBI Taxonomy" id="362837"/>
    <lineage>
        <taxon>Bacteria</taxon>
        <taxon>Bacillati</taxon>
        <taxon>Mycoplasmatota</taxon>
        <taxon>Mollicutes</taxon>
        <taxon>Entomoplasmatales</taxon>
        <taxon>Spiroplasmataceae</taxon>
        <taxon>Spiroplasma</taxon>
    </lineage>
</organism>
<dbReference type="InterPro" id="IPR001352">
    <property type="entry name" value="RNase_HII/HIII"/>
</dbReference>
<dbReference type="PROSITE" id="PS51975">
    <property type="entry name" value="RNASE_H_2"/>
    <property type="match status" value="1"/>
</dbReference>
<evidence type="ECO:0000256" key="13">
    <source>
        <dbReference type="RuleBase" id="RU003515"/>
    </source>
</evidence>
<protein>
    <recommendedName>
        <fullName evidence="13">Ribonuclease</fullName>
        <ecNumber evidence="13">3.1.26.4</ecNumber>
    </recommendedName>
</protein>
<sequence length="292" mass="34318">MQNLSFKKVTQKILNKIIEENKQFLIPSNNSNIKYLFKINDLLISIYNTNTLLIQGKKALEFSLKYNLKDHKINKVVNKFITLPNIGCDEVGVGDFFGPLITCCAYVERDFEIKYPTLLAEITDSKKITDINIYNLFEKIKDKVIWEIYILENKKYNQAFDIYKNTHILKAICHNQALKRLFRNNNNLKEIPIIMDQFASEKNYYNYLIDQEIIIKDIHFETKAESKYLSVACASIIARYHFLESIKDLEKEYNVKLPLGASNNVKEYVNKYKAEMKDKVTSFTKMHFNSKK</sequence>
<evidence type="ECO:0000256" key="8">
    <source>
        <dbReference type="ARBA" id="ARBA00022723"/>
    </source>
</evidence>
<feature type="binding site" evidence="12">
    <location>
        <position position="90"/>
    </location>
    <ligand>
        <name>a divalent metal cation</name>
        <dbReference type="ChEBI" id="CHEBI:60240"/>
    </ligand>
</feature>
<comment type="cofactor">
    <cofactor evidence="2">
        <name>Mg(2+)</name>
        <dbReference type="ChEBI" id="CHEBI:18420"/>
    </cofactor>
</comment>
<dbReference type="InterPro" id="IPR012337">
    <property type="entry name" value="RNaseH-like_sf"/>
</dbReference>
<evidence type="ECO:0000256" key="7">
    <source>
        <dbReference type="ARBA" id="ARBA00022722"/>
    </source>
</evidence>
<dbReference type="Pfam" id="PF01351">
    <property type="entry name" value="RNase_HII"/>
    <property type="match status" value="1"/>
</dbReference>
<evidence type="ECO:0000256" key="5">
    <source>
        <dbReference type="ARBA" id="ARBA00008378"/>
    </source>
</evidence>
<dbReference type="Gene3D" id="3.30.420.10">
    <property type="entry name" value="Ribonuclease H-like superfamily/Ribonuclease H"/>
    <property type="match status" value="1"/>
</dbReference>
<comment type="similarity">
    <text evidence="5">Belongs to the RNase HII family. RnhC subfamily.</text>
</comment>
<keyword evidence="10 12" id="KW-0378">Hydrolase</keyword>
<dbReference type="PANTHER" id="PTHR10954:SF23">
    <property type="entry name" value="RIBONUCLEASE"/>
    <property type="match status" value="1"/>
</dbReference>
<evidence type="ECO:0000256" key="2">
    <source>
        <dbReference type="ARBA" id="ARBA00001946"/>
    </source>
</evidence>
<evidence type="ECO:0000256" key="9">
    <source>
        <dbReference type="ARBA" id="ARBA00022759"/>
    </source>
</evidence>
<dbReference type="GO" id="GO:0032299">
    <property type="term" value="C:ribonuclease H2 complex"/>
    <property type="evidence" value="ECO:0007669"/>
    <property type="project" value="TreeGrafter"/>
</dbReference>
<dbReference type="RefSeq" id="WP_053946415.1">
    <property type="nucleotide sequence ID" value="NZ_CP012622.1"/>
</dbReference>
<evidence type="ECO:0000313" key="16">
    <source>
        <dbReference type="Proteomes" id="UP000063919"/>
    </source>
</evidence>
<dbReference type="GO" id="GO:0046872">
    <property type="term" value="F:metal ion binding"/>
    <property type="evidence" value="ECO:0007669"/>
    <property type="project" value="UniProtKB-KW"/>
</dbReference>
<dbReference type="CDD" id="cd06590">
    <property type="entry name" value="RNase_HII_bacteria_HIII_like"/>
    <property type="match status" value="1"/>
</dbReference>
<dbReference type="PATRIC" id="fig|362837.3.peg.773"/>
<keyword evidence="8 12" id="KW-0479">Metal-binding</keyword>
<feature type="domain" description="RNase H type-2" evidence="14">
    <location>
        <begin position="83"/>
        <end position="292"/>
    </location>
</feature>
<dbReference type="InterPro" id="IPR036397">
    <property type="entry name" value="RNaseH_sf"/>
</dbReference>
<dbReference type="InterPro" id="IPR004641">
    <property type="entry name" value="RNase_HIII"/>
</dbReference>
<comment type="catalytic activity">
    <reaction evidence="1 12 13">
        <text>Endonucleolytic cleavage to 5'-phosphomonoester.</text>
        <dbReference type="EC" id="3.1.26.4"/>
    </reaction>
</comment>
<comment type="cofactor">
    <cofactor evidence="12">
        <name>Mn(2+)</name>
        <dbReference type="ChEBI" id="CHEBI:29035"/>
    </cofactor>
    <cofactor evidence="12">
        <name>Mg(2+)</name>
        <dbReference type="ChEBI" id="CHEBI:18420"/>
    </cofactor>
    <text evidence="12">Manganese or magnesium. Binds 1 divalent metal ion per monomer in the absence of substrate. May bind a second metal ion after substrate binding.</text>
</comment>
<dbReference type="InterPro" id="IPR024567">
    <property type="entry name" value="RNase_HII/HIII_dom"/>
</dbReference>
<feature type="binding site" evidence="12">
    <location>
        <position position="89"/>
    </location>
    <ligand>
        <name>a divalent metal cation</name>
        <dbReference type="ChEBI" id="CHEBI:60240"/>
    </ligand>
</feature>
<dbReference type="OrthoDB" id="9777935at2"/>
<dbReference type="PANTHER" id="PTHR10954">
    <property type="entry name" value="RIBONUCLEASE H2 SUBUNIT A"/>
    <property type="match status" value="1"/>
</dbReference>
<comment type="function">
    <text evidence="3 13">Endonuclease that specifically degrades the RNA of RNA-DNA hybrids.</text>
</comment>
<dbReference type="STRING" id="362837.SCANT_v1c07570"/>
<evidence type="ECO:0000256" key="6">
    <source>
        <dbReference type="ARBA" id="ARBA00022490"/>
    </source>
</evidence>
<dbReference type="InterPro" id="IPR024568">
    <property type="entry name" value="RNase_HIII_N"/>
</dbReference>
<accession>A0A0M5KH18</accession>
<evidence type="ECO:0000259" key="14">
    <source>
        <dbReference type="PROSITE" id="PS51975"/>
    </source>
</evidence>
<dbReference type="KEGG" id="scj:SCANT_v1c07570"/>
<evidence type="ECO:0000256" key="3">
    <source>
        <dbReference type="ARBA" id="ARBA00004065"/>
    </source>
</evidence>
<dbReference type="GO" id="GO:0005737">
    <property type="term" value="C:cytoplasm"/>
    <property type="evidence" value="ECO:0007669"/>
    <property type="project" value="UniProtKB-SubCell"/>
</dbReference>
<proteinExistence type="inferred from homology"/>